<dbReference type="EMBL" id="JASHID010000001">
    <property type="protein sequence ID" value="MDI9862938.1"/>
    <property type="molecule type" value="Genomic_DNA"/>
</dbReference>
<organism evidence="1 2">
    <name type="scientific">Flectobacillus longus</name>
    <dbReference type="NCBI Taxonomy" id="2984207"/>
    <lineage>
        <taxon>Bacteria</taxon>
        <taxon>Pseudomonadati</taxon>
        <taxon>Bacteroidota</taxon>
        <taxon>Cytophagia</taxon>
        <taxon>Cytophagales</taxon>
        <taxon>Flectobacillaceae</taxon>
        <taxon>Flectobacillus</taxon>
    </lineage>
</organism>
<comment type="caution">
    <text evidence="1">The sequence shown here is derived from an EMBL/GenBank/DDBJ whole genome shotgun (WGS) entry which is preliminary data.</text>
</comment>
<name>A0ABT6YH64_9BACT</name>
<accession>A0ABT6YH64</accession>
<protein>
    <submittedName>
        <fullName evidence="1">Uncharacterized protein</fullName>
    </submittedName>
</protein>
<proteinExistence type="predicted"/>
<evidence type="ECO:0000313" key="1">
    <source>
        <dbReference type="EMBL" id="MDI9862938.1"/>
    </source>
</evidence>
<sequence length="63" mass="6948">MTAKHLFSQKISLFLPHFPYYTICLEADNSNLKVRIESLENVSTGLEASTSGKDNTFGNLSAP</sequence>
<dbReference type="Proteomes" id="UP001236569">
    <property type="component" value="Unassembled WGS sequence"/>
</dbReference>
<dbReference type="RefSeq" id="WP_283368291.1">
    <property type="nucleotide sequence ID" value="NZ_JASHID010000001.1"/>
</dbReference>
<evidence type="ECO:0000313" key="2">
    <source>
        <dbReference type="Proteomes" id="UP001236569"/>
    </source>
</evidence>
<gene>
    <name evidence="1" type="ORF">QM480_01275</name>
</gene>
<reference evidence="1 2" key="1">
    <citation type="submission" date="2023-05" db="EMBL/GenBank/DDBJ databases">
        <title>Novel species of genus Flectobacillus isolated from stream in China.</title>
        <authorList>
            <person name="Lu H."/>
        </authorList>
    </citation>
    <scope>NUCLEOTIDE SEQUENCE [LARGE SCALE GENOMIC DNA]</scope>
    <source>
        <strain evidence="1 2">DC10W</strain>
    </source>
</reference>
<keyword evidence="2" id="KW-1185">Reference proteome</keyword>